<keyword evidence="1" id="KW-0805">Transcription regulation</keyword>
<dbReference type="RefSeq" id="WP_021294984.1">
    <property type="nucleotide sequence ID" value="NZ_AURB01000026.1"/>
</dbReference>
<accession>T0C9N0</accession>
<dbReference type="PANTHER" id="PTHR33154:SF38">
    <property type="entry name" value="HTH ARSR-TYPE DOMAIN-CONTAINING PROTEIN"/>
    <property type="match status" value="1"/>
</dbReference>
<evidence type="ECO:0000256" key="2">
    <source>
        <dbReference type="ARBA" id="ARBA00023125"/>
    </source>
</evidence>
<dbReference type="CDD" id="cd00090">
    <property type="entry name" value="HTH_ARSR"/>
    <property type="match status" value="1"/>
</dbReference>
<evidence type="ECO:0000256" key="3">
    <source>
        <dbReference type="ARBA" id="ARBA00023163"/>
    </source>
</evidence>
<protein>
    <submittedName>
        <fullName evidence="4">Winged helix-turn-helix domain-containing protein</fullName>
    </submittedName>
</protein>
<evidence type="ECO:0000313" key="4">
    <source>
        <dbReference type="EMBL" id="UNO48858.1"/>
    </source>
</evidence>
<dbReference type="GO" id="GO:0003700">
    <property type="term" value="F:DNA-binding transcription factor activity"/>
    <property type="evidence" value="ECO:0007669"/>
    <property type="project" value="InterPro"/>
</dbReference>
<dbReference type="PROSITE" id="PS50987">
    <property type="entry name" value="HTH_ARSR_2"/>
    <property type="match status" value="1"/>
</dbReference>
<dbReference type="AlphaFoldDB" id="T0C9N0"/>
<reference evidence="5" key="1">
    <citation type="journal article" date="2022" name="G3 (Bethesda)">
        <title>Unveiling the complete genome sequence of Alicyclobacillus acidoterrestris DSM 3922T, a taint-producing strain.</title>
        <authorList>
            <person name="Leonardo I.C."/>
            <person name="Barreto Crespo M.T."/>
            <person name="Gaspar F.B."/>
        </authorList>
    </citation>
    <scope>NUCLEOTIDE SEQUENCE [LARGE SCALE GENOMIC DNA]</scope>
    <source>
        <strain evidence="5">DSM 3922</strain>
    </source>
</reference>
<dbReference type="EMBL" id="CP080467">
    <property type="protein sequence ID" value="UNO48858.1"/>
    <property type="molecule type" value="Genomic_DNA"/>
</dbReference>
<sequence>MGYEIEFDASPAYELLSSLNLFLFNKGINGMKNLFTKRMNGTFRKAVAPHLAGAKQGLAAEALAILIWQCPDKTDTAAFIDWLAALDVDELHERLHPHVKNLSHLIPSLAEWQPKAVRWIQVWHHHYFSELESNWTKRAKDDLTSKQADLAQTTNQTEFVESVLQGVYVEAVPKLSRVLLIPGVHYAPANLRMDFRDTMLFVYPMSTGVTESGTRVMADLSRITKALSDEVRLLILSNLSVTPVRFTDIATQTGLPKSTLHNHLIHLRDAGFVRVHARLNKTDRYSLRYKAFSELTEMLSHFQAQLRSE</sequence>
<dbReference type="InterPro" id="IPR036390">
    <property type="entry name" value="WH_DNA-bd_sf"/>
</dbReference>
<proteinExistence type="predicted"/>
<dbReference type="InterPro" id="IPR011991">
    <property type="entry name" value="ArsR-like_HTH"/>
</dbReference>
<name>T0C9N0_ALIAG</name>
<dbReference type="OrthoDB" id="2646147at2"/>
<dbReference type="InterPro" id="IPR036388">
    <property type="entry name" value="WH-like_DNA-bd_sf"/>
</dbReference>
<dbReference type="Proteomes" id="UP000829401">
    <property type="component" value="Chromosome"/>
</dbReference>
<dbReference type="eggNOG" id="COG0640">
    <property type="taxonomic scope" value="Bacteria"/>
</dbReference>
<dbReference type="SUPFAM" id="SSF46785">
    <property type="entry name" value="Winged helix' DNA-binding domain"/>
    <property type="match status" value="1"/>
</dbReference>
<dbReference type="InterPro" id="IPR051081">
    <property type="entry name" value="HTH_MetalResp_TranReg"/>
</dbReference>
<dbReference type="KEGG" id="aaco:K1I37_19925"/>
<dbReference type="STRING" id="1356854.N007_19155"/>
<evidence type="ECO:0000313" key="5">
    <source>
        <dbReference type="Proteomes" id="UP000829401"/>
    </source>
</evidence>
<accession>A0A9E6ZH93</accession>
<dbReference type="PANTHER" id="PTHR33154">
    <property type="entry name" value="TRANSCRIPTIONAL REGULATOR, ARSR FAMILY"/>
    <property type="match status" value="1"/>
</dbReference>
<evidence type="ECO:0000256" key="1">
    <source>
        <dbReference type="ARBA" id="ARBA00023015"/>
    </source>
</evidence>
<organism evidence="4 5">
    <name type="scientific">Alicyclobacillus acidoterrestris (strain ATCC 49025 / DSM 3922 / CIP 106132 / NCIMB 13137 / GD3B)</name>
    <dbReference type="NCBI Taxonomy" id="1356854"/>
    <lineage>
        <taxon>Bacteria</taxon>
        <taxon>Bacillati</taxon>
        <taxon>Bacillota</taxon>
        <taxon>Bacilli</taxon>
        <taxon>Bacillales</taxon>
        <taxon>Alicyclobacillaceae</taxon>
        <taxon>Alicyclobacillus</taxon>
    </lineage>
</organism>
<gene>
    <name evidence="4" type="ORF">K1I37_19925</name>
</gene>
<dbReference type="Gene3D" id="1.10.10.10">
    <property type="entry name" value="Winged helix-like DNA-binding domain superfamily/Winged helix DNA-binding domain"/>
    <property type="match status" value="1"/>
</dbReference>
<dbReference type="GO" id="GO:0003677">
    <property type="term" value="F:DNA binding"/>
    <property type="evidence" value="ECO:0007669"/>
    <property type="project" value="UniProtKB-KW"/>
</dbReference>
<dbReference type="SMART" id="SM00418">
    <property type="entry name" value="HTH_ARSR"/>
    <property type="match status" value="1"/>
</dbReference>
<keyword evidence="2" id="KW-0238">DNA-binding</keyword>
<dbReference type="Pfam" id="PF01022">
    <property type="entry name" value="HTH_5"/>
    <property type="match status" value="1"/>
</dbReference>
<keyword evidence="5" id="KW-1185">Reference proteome</keyword>
<keyword evidence="3" id="KW-0804">Transcription</keyword>
<dbReference type="InterPro" id="IPR001845">
    <property type="entry name" value="HTH_ArsR_DNA-bd_dom"/>
</dbReference>